<feature type="transmembrane region" description="Helical" evidence="5">
    <location>
        <begin position="116"/>
        <end position="135"/>
    </location>
</feature>
<evidence type="ECO:0000256" key="5">
    <source>
        <dbReference type="SAM" id="Phobius"/>
    </source>
</evidence>
<feature type="transmembrane region" description="Helical" evidence="5">
    <location>
        <begin position="21"/>
        <end position="42"/>
    </location>
</feature>
<gene>
    <name evidence="6" type="ORF">METZ01_LOCUS138268</name>
</gene>
<evidence type="ECO:0000256" key="3">
    <source>
        <dbReference type="ARBA" id="ARBA00022989"/>
    </source>
</evidence>
<dbReference type="NCBIfam" id="TIGR00785">
    <property type="entry name" value="dass"/>
    <property type="match status" value="1"/>
</dbReference>
<dbReference type="GO" id="GO:1905039">
    <property type="term" value="P:carboxylic acid transmembrane transport"/>
    <property type="evidence" value="ECO:0007669"/>
    <property type="project" value="UniProtKB-ARBA"/>
</dbReference>
<feature type="transmembrane region" description="Helical" evidence="5">
    <location>
        <begin position="63"/>
        <end position="80"/>
    </location>
</feature>
<accession>A0A381Z8G5</accession>
<evidence type="ECO:0008006" key="7">
    <source>
        <dbReference type="Google" id="ProtNLM"/>
    </source>
</evidence>
<feature type="transmembrane region" description="Helical" evidence="5">
    <location>
        <begin position="480"/>
        <end position="499"/>
    </location>
</feature>
<name>A0A381Z8G5_9ZZZZ</name>
<keyword evidence="3 5" id="KW-1133">Transmembrane helix</keyword>
<dbReference type="Pfam" id="PF00939">
    <property type="entry name" value="Na_sulph_symp"/>
    <property type="match status" value="1"/>
</dbReference>
<feature type="transmembrane region" description="Helical" evidence="5">
    <location>
        <begin position="352"/>
        <end position="370"/>
    </location>
</feature>
<organism evidence="6">
    <name type="scientific">marine metagenome</name>
    <dbReference type="NCBI Taxonomy" id="408172"/>
    <lineage>
        <taxon>unclassified sequences</taxon>
        <taxon>metagenomes</taxon>
        <taxon>ecological metagenomes</taxon>
    </lineage>
</organism>
<feature type="transmembrane region" description="Helical" evidence="5">
    <location>
        <begin position="382"/>
        <end position="405"/>
    </location>
</feature>
<keyword evidence="2 5" id="KW-0812">Transmembrane</keyword>
<proteinExistence type="predicted"/>
<sequence length="518" mass="54837">MADKEKIQSSGGFAKTTNFKWLGVGVAIFALLALMPTPESMVLKASEIFGSDLSLEIIAQRAYNMKIIIALLGMCTVFFATEAIPMPAVALLIGLVQLFFGITHPARIVSTYAHDAVWFIAGSLAIGSTLVKYGLDKRIGMLVVKLSGTKTRNIVLGLLLGTAIPSAFINEASIAPMYVPIALALYTLTNKTISAPNLGKLLMMSIAIGCMVGAPMSPTGGARNAIMIGFLEDYVSPNVSFFEWMSMGVFYTAIMSVLMAFLLPLLFKPEVKDLSEAVSILKSDLEKHGKMTGKQWLVGGIMLLMIFMWITDKTVTASILGFPLGLGGVAITGAVLYMLLGLTSWKDYEENVSWGVIILYAGAISLGAVFKASGAAKWLADSLIGIMANFGISSGLPLILVVILIGALLTNLMSAGATVAVIGPVVLEMAQSSGTNPVLVGVGLAIATSLAYWLVIGTPASSIVYAAGMLEAKDFIRMAVFAWPMALIVMAAMVIFWWAGVLPYEFGIDITRIPGAGG</sequence>
<dbReference type="EMBL" id="UINC01020312">
    <property type="protein sequence ID" value="SVA85414.1"/>
    <property type="molecule type" value="Genomic_DNA"/>
</dbReference>
<dbReference type="InterPro" id="IPR001898">
    <property type="entry name" value="SLC13A/DASS"/>
</dbReference>
<feature type="transmembrane region" description="Helical" evidence="5">
    <location>
        <begin position="86"/>
        <end position="104"/>
    </location>
</feature>
<reference evidence="6" key="1">
    <citation type="submission" date="2018-05" db="EMBL/GenBank/DDBJ databases">
        <authorList>
            <person name="Lanie J.A."/>
            <person name="Ng W.-L."/>
            <person name="Kazmierczak K.M."/>
            <person name="Andrzejewski T.M."/>
            <person name="Davidsen T.M."/>
            <person name="Wayne K.J."/>
            <person name="Tettelin H."/>
            <person name="Glass J.I."/>
            <person name="Rusch D."/>
            <person name="Podicherti R."/>
            <person name="Tsui H.-C.T."/>
            <person name="Winkler M.E."/>
        </authorList>
    </citation>
    <scope>NUCLEOTIDE SEQUENCE</scope>
</reference>
<dbReference type="GO" id="GO:0008514">
    <property type="term" value="F:organic anion transmembrane transporter activity"/>
    <property type="evidence" value="ECO:0007669"/>
    <property type="project" value="UniProtKB-ARBA"/>
</dbReference>
<dbReference type="PANTHER" id="PTHR10283">
    <property type="entry name" value="SOLUTE CARRIER FAMILY 13 MEMBER"/>
    <property type="match status" value="1"/>
</dbReference>
<dbReference type="GO" id="GO:0005886">
    <property type="term" value="C:plasma membrane"/>
    <property type="evidence" value="ECO:0007669"/>
    <property type="project" value="TreeGrafter"/>
</dbReference>
<feature type="transmembrane region" description="Helical" evidence="5">
    <location>
        <begin position="317"/>
        <end position="340"/>
    </location>
</feature>
<dbReference type="PANTHER" id="PTHR10283:SF82">
    <property type="entry name" value="SOLUTE CARRIER FAMILY 13 MEMBER 2"/>
    <property type="match status" value="1"/>
</dbReference>
<feature type="transmembrane region" description="Helical" evidence="5">
    <location>
        <begin position="295"/>
        <end position="311"/>
    </location>
</feature>
<feature type="transmembrane region" description="Helical" evidence="5">
    <location>
        <begin position="412"/>
        <end position="430"/>
    </location>
</feature>
<evidence type="ECO:0000256" key="4">
    <source>
        <dbReference type="ARBA" id="ARBA00023136"/>
    </source>
</evidence>
<feature type="transmembrane region" description="Helical" evidence="5">
    <location>
        <begin position="244"/>
        <end position="267"/>
    </location>
</feature>
<evidence type="ECO:0000313" key="6">
    <source>
        <dbReference type="EMBL" id="SVA85414.1"/>
    </source>
</evidence>
<protein>
    <recommendedName>
        <fullName evidence="7">Citrate transporter-like domain-containing protein</fullName>
    </recommendedName>
</protein>
<dbReference type="AlphaFoldDB" id="A0A381Z8G5"/>
<keyword evidence="4 5" id="KW-0472">Membrane</keyword>
<feature type="transmembrane region" description="Helical" evidence="5">
    <location>
        <begin position="450"/>
        <end position="468"/>
    </location>
</feature>
<feature type="transmembrane region" description="Helical" evidence="5">
    <location>
        <begin position="155"/>
        <end position="186"/>
    </location>
</feature>
<evidence type="ECO:0000256" key="2">
    <source>
        <dbReference type="ARBA" id="ARBA00022692"/>
    </source>
</evidence>
<comment type="subcellular location">
    <subcellularLocation>
        <location evidence="1">Membrane</location>
        <topology evidence="1">Multi-pass membrane protein</topology>
    </subcellularLocation>
</comment>
<evidence type="ECO:0000256" key="1">
    <source>
        <dbReference type="ARBA" id="ARBA00004141"/>
    </source>
</evidence>